<dbReference type="InParanoid" id="D6TNQ1"/>
<gene>
    <name evidence="1" type="ORF">Krac_6658</name>
</gene>
<protein>
    <submittedName>
        <fullName evidence="1">Uncharacterized protein</fullName>
    </submittedName>
</protein>
<accession>D6TNQ1</accession>
<comment type="caution">
    <text evidence="1">The sequence shown here is derived from an EMBL/GenBank/DDBJ whole genome shotgun (WGS) entry which is preliminary data.</text>
</comment>
<evidence type="ECO:0000313" key="2">
    <source>
        <dbReference type="Proteomes" id="UP000004508"/>
    </source>
</evidence>
<name>D6TNQ1_KTERA</name>
<organism evidence="1 2">
    <name type="scientific">Ktedonobacter racemifer DSM 44963</name>
    <dbReference type="NCBI Taxonomy" id="485913"/>
    <lineage>
        <taxon>Bacteria</taxon>
        <taxon>Bacillati</taxon>
        <taxon>Chloroflexota</taxon>
        <taxon>Ktedonobacteria</taxon>
        <taxon>Ktedonobacterales</taxon>
        <taxon>Ktedonobacteraceae</taxon>
        <taxon>Ktedonobacter</taxon>
    </lineage>
</organism>
<evidence type="ECO:0000313" key="1">
    <source>
        <dbReference type="EMBL" id="EFH85437.1"/>
    </source>
</evidence>
<dbReference type="AlphaFoldDB" id="D6TNQ1"/>
<dbReference type="STRING" id="485913.Krac_6658"/>
<reference evidence="1 2" key="1">
    <citation type="journal article" date="2011" name="Stand. Genomic Sci.">
        <title>Non-contiguous finished genome sequence and contextual data of the filamentous soil bacterium Ktedonobacter racemifer type strain (SOSP1-21).</title>
        <authorList>
            <person name="Chang Y.J."/>
            <person name="Land M."/>
            <person name="Hauser L."/>
            <person name="Chertkov O."/>
            <person name="Del Rio T.G."/>
            <person name="Nolan M."/>
            <person name="Copeland A."/>
            <person name="Tice H."/>
            <person name="Cheng J.F."/>
            <person name="Lucas S."/>
            <person name="Han C."/>
            <person name="Goodwin L."/>
            <person name="Pitluck S."/>
            <person name="Ivanova N."/>
            <person name="Ovchinikova G."/>
            <person name="Pati A."/>
            <person name="Chen A."/>
            <person name="Palaniappan K."/>
            <person name="Mavromatis K."/>
            <person name="Liolios K."/>
            <person name="Brettin T."/>
            <person name="Fiebig A."/>
            <person name="Rohde M."/>
            <person name="Abt B."/>
            <person name="Goker M."/>
            <person name="Detter J.C."/>
            <person name="Woyke T."/>
            <person name="Bristow J."/>
            <person name="Eisen J.A."/>
            <person name="Markowitz V."/>
            <person name="Hugenholtz P."/>
            <person name="Kyrpides N.C."/>
            <person name="Klenk H.P."/>
            <person name="Lapidus A."/>
        </authorList>
    </citation>
    <scope>NUCLEOTIDE SEQUENCE [LARGE SCALE GENOMIC DNA]</scope>
    <source>
        <strain evidence="2">DSM 44963</strain>
    </source>
</reference>
<keyword evidence="2" id="KW-1185">Reference proteome</keyword>
<proteinExistence type="predicted"/>
<sequence length="211" mass="23702">MKHEREEIMRITARYVEEAQEGRSPSLSAYLARYPQYREELLDFISYYQAFEAPLPMNTSLASLSEVSREALERAYTSQAQESALSTQDVAVRSLFESRQQQPVTPRQLADVLELSEDIVQLLERRTLLPESIPATLSQCLAGVLGYSPAAIEAFFASREPSNTSSRSRLKVAEPRGPYGENQESLTFAQVVAASTHLSPERKAAWLERLS</sequence>
<dbReference type="RefSeq" id="WP_007908925.1">
    <property type="nucleotide sequence ID" value="NZ_ADVG01000002.1"/>
</dbReference>
<dbReference type="EMBL" id="ADVG01000002">
    <property type="protein sequence ID" value="EFH85437.1"/>
    <property type="molecule type" value="Genomic_DNA"/>
</dbReference>
<dbReference type="Proteomes" id="UP000004508">
    <property type="component" value="Unassembled WGS sequence"/>
</dbReference>
<dbReference type="OrthoDB" id="7060118at2"/>